<dbReference type="GO" id="GO:0003700">
    <property type="term" value="F:DNA-binding transcription factor activity"/>
    <property type="evidence" value="ECO:0007669"/>
    <property type="project" value="TreeGrafter"/>
</dbReference>
<dbReference type="GO" id="GO:0005829">
    <property type="term" value="C:cytosol"/>
    <property type="evidence" value="ECO:0007669"/>
    <property type="project" value="TreeGrafter"/>
</dbReference>
<evidence type="ECO:0000259" key="3">
    <source>
        <dbReference type="PROSITE" id="PS50943"/>
    </source>
</evidence>
<dbReference type="PANTHER" id="PTHR46797:SF1">
    <property type="entry name" value="METHYLPHOSPHONATE SYNTHASE"/>
    <property type="match status" value="1"/>
</dbReference>
<dbReference type="SMART" id="SM00530">
    <property type="entry name" value="HTH_XRE"/>
    <property type="match status" value="1"/>
</dbReference>
<name>A0A0K8ME53_9PROT</name>
<feature type="region of interest" description="Disordered" evidence="2">
    <location>
        <begin position="1"/>
        <end position="43"/>
    </location>
</feature>
<dbReference type="SUPFAM" id="SSF47413">
    <property type="entry name" value="lambda repressor-like DNA-binding domains"/>
    <property type="match status" value="1"/>
</dbReference>
<dbReference type="Gene3D" id="1.10.260.40">
    <property type="entry name" value="lambda repressor-like DNA-binding domains"/>
    <property type="match status" value="1"/>
</dbReference>
<dbReference type="PANTHER" id="PTHR46797">
    <property type="entry name" value="HTH-TYPE TRANSCRIPTIONAL REGULATOR"/>
    <property type="match status" value="1"/>
</dbReference>
<proteinExistence type="predicted"/>
<dbReference type="PROSITE" id="PS50943">
    <property type="entry name" value="HTH_CROC1"/>
    <property type="match status" value="1"/>
</dbReference>
<dbReference type="CDD" id="cd00093">
    <property type="entry name" value="HTH_XRE"/>
    <property type="match status" value="1"/>
</dbReference>
<protein>
    <submittedName>
        <fullName evidence="4">Anaerobic benzoate catabolism transcriptional regulator</fullName>
    </submittedName>
</protein>
<evidence type="ECO:0000313" key="5">
    <source>
        <dbReference type="Proteomes" id="UP000036771"/>
    </source>
</evidence>
<dbReference type="Proteomes" id="UP000036771">
    <property type="component" value="Unassembled WGS sequence"/>
</dbReference>
<dbReference type="AlphaFoldDB" id="A0A0K8ME53"/>
<comment type="caution">
    <text evidence="4">The sequence shown here is derived from an EMBL/GenBank/DDBJ whole genome shotgun (WGS) entry which is preliminary data.</text>
</comment>
<dbReference type="InterPro" id="IPR010982">
    <property type="entry name" value="Lambda_DNA-bd_dom_sf"/>
</dbReference>
<feature type="domain" description="HTH cro/C1-type" evidence="3">
    <location>
        <begin position="68"/>
        <end position="122"/>
    </location>
</feature>
<dbReference type="STRING" id="1629334.Cva_01489"/>
<dbReference type="OrthoDB" id="528805at2"/>
<dbReference type="GO" id="GO:0003677">
    <property type="term" value="F:DNA binding"/>
    <property type="evidence" value="ECO:0007669"/>
    <property type="project" value="UniProtKB-KW"/>
</dbReference>
<accession>A0A0K8ME53</accession>
<evidence type="ECO:0000313" key="4">
    <source>
        <dbReference type="EMBL" id="GAO98820.1"/>
    </source>
</evidence>
<organism evidence="4 5">
    <name type="scientific">Caedimonas varicaedens</name>
    <dbReference type="NCBI Taxonomy" id="1629334"/>
    <lineage>
        <taxon>Bacteria</taxon>
        <taxon>Pseudomonadati</taxon>
        <taxon>Pseudomonadota</taxon>
        <taxon>Alphaproteobacteria</taxon>
        <taxon>Holosporales</taxon>
        <taxon>Caedimonadaceae</taxon>
        <taxon>Caedimonas</taxon>
    </lineage>
</organism>
<evidence type="ECO:0000256" key="2">
    <source>
        <dbReference type="SAM" id="MobiDB-lite"/>
    </source>
</evidence>
<sequence>MKTKNKQAGSSSKTNWQSNESKINQQPANDSRTHSRDSTFGNIIQNRFNQTVANKLLTRKRRRSRHPLRDLRLQRGFTLEELANLTKLSPSYLSRLESGTRRLNADILQRLANILSCHPGDLLSNDSYGNKFNSSVMHLAEPEAYEQGQGFSVPRLNAPDLPLYQLKTLNDKVCTIEFEAPSEWINRPHALVGVPGAISFQVSGEYGGSRYRPGDHIFAHPTRPLSQNCSVLVITHDNRAYVGEFIGWSSHHEHNDCITLRVYRSSKTQPASNDDLVNIDNNSMKVVYRVIGVIEAA</sequence>
<evidence type="ECO:0000256" key="1">
    <source>
        <dbReference type="ARBA" id="ARBA00023125"/>
    </source>
</evidence>
<reference evidence="4 5" key="1">
    <citation type="submission" date="2015-03" db="EMBL/GenBank/DDBJ databases">
        <title>Caedibacter varicaedens, whole genome shotgun sequence.</title>
        <authorList>
            <person name="Suzuki H."/>
            <person name="Dapper A.L."/>
            <person name="Gibson A.K."/>
            <person name="Jackson C."/>
            <person name="Lee H."/>
            <person name="Pejaver V.R."/>
            <person name="Doak T."/>
            <person name="Lynch M."/>
        </authorList>
    </citation>
    <scope>NUCLEOTIDE SEQUENCE [LARGE SCALE GENOMIC DNA]</scope>
</reference>
<dbReference type="EMBL" id="BBVC01000095">
    <property type="protein sequence ID" value="GAO98820.1"/>
    <property type="molecule type" value="Genomic_DNA"/>
</dbReference>
<keyword evidence="5" id="KW-1185">Reference proteome</keyword>
<dbReference type="Pfam" id="PF01381">
    <property type="entry name" value="HTH_3"/>
    <property type="match status" value="1"/>
</dbReference>
<dbReference type="InterPro" id="IPR001387">
    <property type="entry name" value="Cro/C1-type_HTH"/>
</dbReference>
<keyword evidence="1" id="KW-0238">DNA-binding</keyword>
<dbReference type="InterPro" id="IPR050807">
    <property type="entry name" value="TransReg_Diox_bact_type"/>
</dbReference>
<gene>
    <name evidence="4" type="ORF">Cva_01489</name>
</gene>
<feature type="compositionally biased region" description="Polar residues" evidence="2">
    <location>
        <begin position="1"/>
        <end position="30"/>
    </location>
</feature>